<keyword evidence="6" id="KW-0648">Protein biosynthesis</keyword>
<dbReference type="Pfam" id="PF13603">
    <property type="entry name" value="tRNA-synt_1_2"/>
    <property type="match status" value="1"/>
</dbReference>
<feature type="domain" description="Leucyl-tRNA synthetase editing" evidence="8">
    <location>
        <begin position="2"/>
        <end position="133"/>
    </location>
</feature>
<dbReference type="PANTHER" id="PTHR43740">
    <property type="entry name" value="LEUCYL-TRNA SYNTHETASE"/>
    <property type="match status" value="1"/>
</dbReference>
<dbReference type="GO" id="GO:0004823">
    <property type="term" value="F:leucine-tRNA ligase activity"/>
    <property type="evidence" value="ECO:0007669"/>
    <property type="project" value="UniProtKB-EC"/>
</dbReference>
<dbReference type="InterPro" id="IPR025709">
    <property type="entry name" value="Leu_tRNA-synth_edit"/>
</dbReference>
<dbReference type="SUPFAM" id="SSF50677">
    <property type="entry name" value="ValRS/IleRS/LeuRS editing domain"/>
    <property type="match status" value="1"/>
</dbReference>
<comment type="similarity">
    <text evidence="1">Belongs to the class-I aminoacyl-tRNA synthetase family.</text>
</comment>
<name>X1KEQ6_9ZZZZ</name>
<evidence type="ECO:0000256" key="3">
    <source>
        <dbReference type="ARBA" id="ARBA00022598"/>
    </source>
</evidence>
<dbReference type="Gene3D" id="3.90.740.10">
    <property type="entry name" value="Valyl/Leucyl/Isoleucyl-tRNA synthetase, editing domain"/>
    <property type="match status" value="1"/>
</dbReference>
<keyword evidence="7" id="KW-0030">Aminoacyl-tRNA synthetase</keyword>
<dbReference type="AlphaFoldDB" id="X1KEQ6"/>
<proteinExistence type="inferred from homology"/>
<evidence type="ECO:0000256" key="5">
    <source>
        <dbReference type="ARBA" id="ARBA00022840"/>
    </source>
</evidence>
<reference evidence="9" key="1">
    <citation type="journal article" date="2014" name="Front. Microbiol.">
        <title>High frequency of phylogenetically diverse reductive dehalogenase-homologous genes in deep subseafloor sedimentary metagenomes.</title>
        <authorList>
            <person name="Kawai M."/>
            <person name="Futagami T."/>
            <person name="Toyoda A."/>
            <person name="Takaki Y."/>
            <person name="Nishi S."/>
            <person name="Hori S."/>
            <person name="Arai W."/>
            <person name="Tsubouchi T."/>
            <person name="Morono Y."/>
            <person name="Uchiyama I."/>
            <person name="Ito T."/>
            <person name="Fujiyama A."/>
            <person name="Inagaki F."/>
            <person name="Takami H."/>
        </authorList>
    </citation>
    <scope>NUCLEOTIDE SEQUENCE</scope>
    <source>
        <strain evidence="9">Expedition CK06-06</strain>
    </source>
</reference>
<evidence type="ECO:0000256" key="2">
    <source>
        <dbReference type="ARBA" id="ARBA00013164"/>
    </source>
</evidence>
<gene>
    <name evidence="9" type="ORF">S03H2_55471</name>
</gene>
<dbReference type="GO" id="GO:0005829">
    <property type="term" value="C:cytosol"/>
    <property type="evidence" value="ECO:0007669"/>
    <property type="project" value="TreeGrafter"/>
</dbReference>
<dbReference type="GO" id="GO:0006429">
    <property type="term" value="P:leucyl-tRNA aminoacylation"/>
    <property type="evidence" value="ECO:0007669"/>
    <property type="project" value="InterPro"/>
</dbReference>
<keyword evidence="5" id="KW-0067">ATP-binding</keyword>
<feature type="non-terminal residue" evidence="9">
    <location>
        <position position="254"/>
    </location>
</feature>
<evidence type="ECO:0000256" key="6">
    <source>
        <dbReference type="ARBA" id="ARBA00022917"/>
    </source>
</evidence>
<organism evidence="9">
    <name type="scientific">marine sediment metagenome</name>
    <dbReference type="NCBI Taxonomy" id="412755"/>
    <lineage>
        <taxon>unclassified sequences</taxon>
        <taxon>metagenomes</taxon>
        <taxon>ecological metagenomes</taxon>
    </lineage>
</organism>
<dbReference type="GO" id="GO:0002161">
    <property type="term" value="F:aminoacyl-tRNA deacylase activity"/>
    <property type="evidence" value="ECO:0007669"/>
    <property type="project" value="InterPro"/>
</dbReference>
<accession>X1KEQ6</accession>
<dbReference type="InterPro" id="IPR002302">
    <property type="entry name" value="Leu-tRNA-ligase"/>
</dbReference>
<evidence type="ECO:0000256" key="7">
    <source>
        <dbReference type="ARBA" id="ARBA00023146"/>
    </source>
</evidence>
<evidence type="ECO:0000313" key="9">
    <source>
        <dbReference type="EMBL" id="GAH80543.1"/>
    </source>
</evidence>
<dbReference type="InterPro" id="IPR009008">
    <property type="entry name" value="Val/Leu/Ile-tRNA-synth_edit"/>
</dbReference>
<evidence type="ECO:0000259" key="8">
    <source>
        <dbReference type="Pfam" id="PF13603"/>
    </source>
</evidence>
<dbReference type="PANTHER" id="PTHR43740:SF2">
    <property type="entry name" value="LEUCINE--TRNA LIGASE, MITOCHONDRIAL"/>
    <property type="match status" value="1"/>
</dbReference>
<feature type="non-terminal residue" evidence="9">
    <location>
        <position position="1"/>
    </location>
</feature>
<evidence type="ECO:0000256" key="1">
    <source>
        <dbReference type="ARBA" id="ARBA00005594"/>
    </source>
</evidence>
<protein>
    <recommendedName>
        <fullName evidence="2">leucine--tRNA ligase</fullName>
        <ecNumber evidence="2">6.1.1.4</ecNumber>
    </recommendedName>
</protein>
<comment type="caution">
    <text evidence="9">The sequence shown here is derived from an EMBL/GenBank/DDBJ whole genome shotgun (WGS) entry which is preliminary data.</text>
</comment>
<keyword evidence="3" id="KW-0436">Ligase</keyword>
<sequence length="254" mass="29053">HRENIRRYVTRAKNRSERERMSEVKKISGEFTGAYSINPLNGENIQIWVADYVLVGYGTGAIMAVPGHDSRDFAFAKHSNLPIIQVVTRGDEVPEDPYEWEDSYDAKEGKMINSGFITGMEVPDAINAVIKKIRDTGEGYGTVNYKLRDAIFSRQRYWGEPFPVYYKDGIPYTIDEGELPLLLPEVDKYLPTETGAPPLARAKNWQTKEGYPLETNTMPGFAGSSGYYLRYQDPHNEHEYFSKKANDYWQNVDL</sequence>
<dbReference type="GO" id="GO:0005524">
    <property type="term" value="F:ATP binding"/>
    <property type="evidence" value="ECO:0007669"/>
    <property type="project" value="UniProtKB-KW"/>
</dbReference>
<dbReference type="EMBL" id="BARU01035430">
    <property type="protein sequence ID" value="GAH80543.1"/>
    <property type="molecule type" value="Genomic_DNA"/>
</dbReference>
<dbReference type="EC" id="6.1.1.4" evidence="2"/>
<evidence type="ECO:0000256" key="4">
    <source>
        <dbReference type="ARBA" id="ARBA00022741"/>
    </source>
</evidence>
<dbReference type="SUPFAM" id="SSF52374">
    <property type="entry name" value="Nucleotidylyl transferase"/>
    <property type="match status" value="1"/>
</dbReference>
<keyword evidence="4" id="KW-0547">Nucleotide-binding</keyword>